<reference evidence="1" key="1">
    <citation type="submission" date="2014-11" db="EMBL/GenBank/DDBJ databases">
        <authorList>
            <person name="Amaro Gonzalez C."/>
        </authorList>
    </citation>
    <scope>NUCLEOTIDE SEQUENCE</scope>
</reference>
<accession>A0A0E9VLW7</accession>
<evidence type="ECO:0000313" key="1">
    <source>
        <dbReference type="EMBL" id="JAH79016.1"/>
    </source>
</evidence>
<dbReference type="EMBL" id="GBXM01029561">
    <property type="protein sequence ID" value="JAH79016.1"/>
    <property type="molecule type" value="Transcribed_RNA"/>
</dbReference>
<protein>
    <submittedName>
        <fullName evidence="1">Uncharacterized protein</fullName>
    </submittedName>
</protein>
<proteinExistence type="predicted"/>
<dbReference type="AlphaFoldDB" id="A0A0E9VLW7"/>
<name>A0A0E9VLW7_ANGAN</name>
<reference evidence="1" key="2">
    <citation type="journal article" date="2015" name="Fish Shellfish Immunol.">
        <title>Early steps in the European eel (Anguilla anguilla)-Vibrio vulnificus interaction in the gills: Role of the RtxA13 toxin.</title>
        <authorList>
            <person name="Callol A."/>
            <person name="Pajuelo D."/>
            <person name="Ebbesson L."/>
            <person name="Teles M."/>
            <person name="MacKenzie S."/>
            <person name="Amaro C."/>
        </authorList>
    </citation>
    <scope>NUCLEOTIDE SEQUENCE</scope>
</reference>
<organism evidence="1">
    <name type="scientific">Anguilla anguilla</name>
    <name type="common">European freshwater eel</name>
    <name type="synonym">Muraena anguilla</name>
    <dbReference type="NCBI Taxonomy" id="7936"/>
    <lineage>
        <taxon>Eukaryota</taxon>
        <taxon>Metazoa</taxon>
        <taxon>Chordata</taxon>
        <taxon>Craniata</taxon>
        <taxon>Vertebrata</taxon>
        <taxon>Euteleostomi</taxon>
        <taxon>Actinopterygii</taxon>
        <taxon>Neopterygii</taxon>
        <taxon>Teleostei</taxon>
        <taxon>Anguilliformes</taxon>
        <taxon>Anguillidae</taxon>
        <taxon>Anguilla</taxon>
    </lineage>
</organism>
<sequence length="95" mass="10479">MRPIITMANLNFSKLLLLDVKHRLDSSHDSLKGSPCRIFSRKGIPNVPKTSLWKCATGISISLSLSRSTWSRGISSILKVRLAAGDRHSNSSSSW</sequence>